<evidence type="ECO:0000256" key="2">
    <source>
        <dbReference type="ARBA" id="ARBA00004141"/>
    </source>
</evidence>
<feature type="transmembrane region" description="Helical" evidence="17">
    <location>
        <begin position="100"/>
        <end position="121"/>
    </location>
</feature>
<feature type="domain" description="Coenzyme PQQ synthesis protein F-like C-terminal lobe" evidence="21">
    <location>
        <begin position="1637"/>
        <end position="1736"/>
    </location>
</feature>
<evidence type="ECO:0000256" key="17">
    <source>
        <dbReference type="SAM" id="Phobius"/>
    </source>
</evidence>
<dbReference type="InterPro" id="IPR007863">
    <property type="entry name" value="Peptidase_M16_C"/>
</dbReference>
<accession>A0A8H6XCL2</accession>
<evidence type="ECO:0000256" key="3">
    <source>
        <dbReference type="ARBA" id="ARBA00007261"/>
    </source>
</evidence>
<evidence type="ECO:0000256" key="14">
    <source>
        <dbReference type="ARBA" id="ARBA00023049"/>
    </source>
</evidence>
<dbReference type="GO" id="GO:0005739">
    <property type="term" value="C:mitochondrion"/>
    <property type="evidence" value="ECO:0007669"/>
    <property type="project" value="TreeGrafter"/>
</dbReference>
<dbReference type="GO" id="GO:0004222">
    <property type="term" value="F:metalloendopeptidase activity"/>
    <property type="evidence" value="ECO:0007669"/>
    <property type="project" value="InterPro"/>
</dbReference>
<evidence type="ECO:0000256" key="16">
    <source>
        <dbReference type="SAM" id="MobiDB-lite"/>
    </source>
</evidence>
<dbReference type="GO" id="GO:0046872">
    <property type="term" value="F:metal ion binding"/>
    <property type="evidence" value="ECO:0007669"/>
    <property type="project" value="UniProtKB-KW"/>
</dbReference>
<dbReference type="OrthoDB" id="952271at2759"/>
<dbReference type="GO" id="GO:0015031">
    <property type="term" value="P:protein transport"/>
    <property type="evidence" value="ECO:0007669"/>
    <property type="project" value="UniProtKB-KW"/>
</dbReference>
<dbReference type="GO" id="GO:0043171">
    <property type="term" value="P:peptide catabolic process"/>
    <property type="evidence" value="ECO:0007669"/>
    <property type="project" value="TreeGrafter"/>
</dbReference>
<feature type="transmembrane region" description="Helical" evidence="17">
    <location>
        <begin position="358"/>
        <end position="381"/>
    </location>
</feature>
<gene>
    <name evidence="22" type="ORF">MVEN_02023900</name>
</gene>
<feature type="transmembrane region" description="Helical" evidence="17">
    <location>
        <begin position="488"/>
        <end position="508"/>
    </location>
</feature>
<keyword evidence="8" id="KW-0479">Metal-binding</keyword>
<dbReference type="NCBIfam" id="TIGR00728">
    <property type="entry name" value="OPT_sfam"/>
    <property type="match status" value="1"/>
</dbReference>
<feature type="transmembrane region" description="Helical" evidence="17">
    <location>
        <begin position="287"/>
        <end position="307"/>
    </location>
</feature>
<evidence type="ECO:0000256" key="15">
    <source>
        <dbReference type="ARBA" id="ARBA00023136"/>
    </source>
</evidence>
<dbReference type="FunFam" id="3.30.830.10:FF:000012">
    <property type="entry name" value="Protease 3"/>
    <property type="match status" value="1"/>
</dbReference>
<name>A0A8H6XCL2_9AGAR</name>
<keyword evidence="14" id="KW-0482">Metalloprotease</keyword>
<evidence type="ECO:0000313" key="23">
    <source>
        <dbReference type="Proteomes" id="UP000620124"/>
    </source>
</evidence>
<evidence type="ECO:0000256" key="7">
    <source>
        <dbReference type="ARBA" id="ARBA00022692"/>
    </source>
</evidence>
<dbReference type="SUPFAM" id="SSF63411">
    <property type="entry name" value="LuxS/MPP-like metallohydrolase"/>
    <property type="match status" value="4"/>
</dbReference>
<evidence type="ECO:0000256" key="4">
    <source>
        <dbReference type="ARBA" id="ARBA00008807"/>
    </source>
</evidence>
<dbReference type="InterPro" id="IPR032632">
    <property type="entry name" value="Peptidase_M16_M"/>
</dbReference>
<evidence type="ECO:0000256" key="6">
    <source>
        <dbReference type="ARBA" id="ARBA00022670"/>
    </source>
</evidence>
<keyword evidence="15 17" id="KW-0472">Membrane</keyword>
<keyword evidence="7 17" id="KW-0812">Transmembrane</keyword>
<dbReference type="Gene3D" id="3.30.830.10">
    <property type="entry name" value="Metalloenzyme, LuxS/M16 peptidase-like"/>
    <property type="match status" value="4"/>
</dbReference>
<keyword evidence="9" id="KW-0378">Hydrolase</keyword>
<dbReference type="InterPro" id="IPR050626">
    <property type="entry name" value="Peptidase_M16"/>
</dbReference>
<dbReference type="FunFam" id="3.30.830.10:FF:000003">
    <property type="entry name" value="Insulin-degrading enzyme"/>
    <property type="match status" value="1"/>
</dbReference>
<dbReference type="PANTHER" id="PTHR43690:SF18">
    <property type="entry name" value="INSULIN-DEGRADING ENZYME-RELATED"/>
    <property type="match status" value="1"/>
</dbReference>
<feature type="transmembrane region" description="Helical" evidence="17">
    <location>
        <begin position="514"/>
        <end position="535"/>
    </location>
</feature>
<feature type="transmembrane region" description="Helical" evidence="17">
    <location>
        <begin position="436"/>
        <end position="455"/>
    </location>
</feature>
<evidence type="ECO:0000259" key="18">
    <source>
        <dbReference type="Pfam" id="PF00675"/>
    </source>
</evidence>
<keyword evidence="10" id="KW-0862">Zinc</keyword>
<dbReference type="FunFam" id="3.30.830.10:FF:000005">
    <property type="entry name" value="nardilysin isoform X1"/>
    <property type="match status" value="1"/>
</dbReference>
<comment type="caution">
    <text evidence="22">The sequence shown here is derived from an EMBL/GenBank/DDBJ whole genome shotgun (WGS) entry which is preliminary data.</text>
</comment>
<dbReference type="GO" id="GO:0035673">
    <property type="term" value="F:oligopeptide transmembrane transporter activity"/>
    <property type="evidence" value="ECO:0007669"/>
    <property type="project" value="InterPro"/>
</dbReference>
<keyword evidence="11" id="KW-0571">Peptide transport</keyword>
<keyword evidence="23" id="KW-1185">Reference proteome</keyword>
<feature type="transmembrane region" description="Helical" evidence="17">
    <location>
        <begin position="744"/>
        <end position="766"/>
    </location>
</feature>
<comment type="similarity">
    <text evidence="3">Belongs to the peptidase M16 family.</text>
</comment>
<evidence type="ECO:0000256" key="8">
    <source>
        <dbReference type="ARBA" id="ARBA00022723"/>
    </source>
</evidence>
<organism evidence="22 23">
    <name type="scientific">Mycena venus</name>
    <dbReference type="NCBI Taxonomy" id="2733690"/>
    <lineage>
        <taxon>Eukaryota</taxon>
        <taxon>Fungi</taxon>
        <taxon>Dikarya</taxon>
        <taxon>Basidiomycota</taxon>
        <taxon>Agaricomycotina</taxon>
        <taxon>Agaricomycetes</taxon>
        <taxon>Agaricomycetidae</taxon>
        <taxon>Agaricales</taxon>
        <taxon>Marasmiineae</taxon>
        <taxon>Mycenaceae</taxon>
        <taxon>Mycena</taxon>
    </lineage>
</organism>
<feature type="transmembrane region" description="Helical" evidence="17">
    <location>
        <begin position="188"/>
        <end position="208"/>
    </location>
</feature>
<dbReference type="NCBIfam" id="TIGR00727">
    <property type="entry name" value="ISP4_OPT"/>
    <property type="match status" value="1"/>
</dbReference>
<keyword evidence="6" id="KW-0645">Protease</keyword>
<keyword evidence="13 17" id="KW-1133">Transmembrane helix</keyword>
<dbReference type="Pfam" id="PF22456">
    <property type="entry name" value="PqqF-like_C_4"/>
    <property type="match status" value="1"/>
</dbReference>
<evidence type="ECO:0000259" key="21">
    <source>
        <dbReference type="Pfam" id="PF22456"/>
    </source>
</evidence>
<protein>
    <submittedName>
        <fullName evidence="22">Insulin-degrading enzyme</fullName>
    </submittedName>
</protein>
<evidence type="ECO:0000313" key="22">
    <source>
        <dbReference type="EMBL" id="KAF7338000.1"/>
    </source>
</evidence>
<dbReference type="GO" id="GO:0016020">
    <property type="term" value="C:membrane"/>
    <property type="evidence" value="ECO:0007669"/>
    <property type="project" value="UniProtKB-SubCell"/>
</dbReference>
<dbReference type="Pfam" id="PF16187">
    <property type="entry name" value="Peptidase_M16_M"/>
    <property type="match status" value="1"/>
</dbReference>
<dbReference type="InterPro" id="IPR054734">
    <property type="entry name" value="PqqF-like_C_4"/>
</dbReference>
<proteinExistence type="inferred from homology"/>
<evidence type="ECO:0000256" key="11">
    <source>
        <dbReference type="ARBA" id="ARBA00022856"/>
    </source>
</evidence>
<comment type="subcellular location">
    <subcellularLocation>
        <location evidence="2">Membrane</location>
        <topology evidence="2">Multi-pass membrane protein</topology>
    </subcellularLocation>
</comment>
<feature type="transmembrane region" description="Helical" evidence="17">
    <location>
        <begin position="220"/>
        <end position="240"/>
    </location>
</feature>
<dbReference type="PROSITE" id="PS00143">
    <property type="entry name" value="INSULINASE"/>
    <property type="match status" value="1"/>
</dbReference>
<evidence type="ECO:0000256" key="5">
    <source>
        <dbReference type="ARBA" id="ARBA00022448"/>
    </source>
</evidence>
<dbReference type="GO" id="GO:0005829">
    <property type="term" value="C:cytosol"/>
    <property type="evidence" value="ECO:0007669"/>
    <property type="project" value="TreeGrafter"/>
</dbReference>
<dbReference type="InterPro" id="IPR004648">
    <property type="entry name" value="Oligpept_transpt"/>
</dbReference>
<evidence type="ECO:0000259" key="19">
    <source>
        <dbReference type="Pfam" id="PF05193"/>
    </source>
</evidence>
<feature type="transmembrane region" description="Helical" evidence="17">
    <location>
        <begin position="715"/>
        <end position="732"/>
    </location>
</feature>
<dbReference type="Pfam" id="PF05193">
    <property type="entry name" value="Peptidase_M16_C"/>
    <property type="match status" value="1"/>
</dbReference>
<evidence type="ECO:0000259" key="20">
    <source>
        <dbReference type="Pfam" id="PF16187"/>
    </source>
</evidence>
<dbReference type="Proteomes" id="UP000620124">
    <property type="component" value="Unassembled WGS sequence"/>
</dbReference>
<evidence type="ECO:0000256" key="10">
    <source>
        <dbReference type="ARBA" id="ARBA00022833"/>
    </source>
</evidence>
<feature type="transmembrane region" description="Helical" evidence="17">
    <location>
        <begin position="669"/>
        <end position="687"/>
    </location>
</feature>
<evidence type="ECO:0000256" key="1">
    <source>
        <dbReference type="ARBA" id="ARBA00001947"/>
    </source>
</evidence>
<dbReference type="GO" id="GO:0051603">
    <property type="term" value="P:proteolysis involved in protein catabolic process"/>
    <property type="evidence" value="ECO:0007669"/>
    <property type="project" value="TreeGrafter"/>
</dbReference>
<evidence type="ECO:0000256" key="12">
    <source>
        <dbReference type="ARBA" id="ARBA00022927"/>
    </source>
</evidence>
<dbReference type="InterPro" id="IPR004813">
    <property type="entry name" value="OPT"/>
</dbReference>
<dbReference type="PANTHER" id="PTHR43690">
    <property type="entry name" value="NARDILYSIN"/>
    <property type="match status" value="1"/>
</dbReference>
<keyword evidence="12" id="KW-0653">Protein transport</keyword>
<comment type="similarity">
    <text evidence="4">Belongs to the oligopeptide OPT transporter family.</text>
</comment>
<feature type="transmembrane region" description="Helical" evidence="17">
    <location>
        <begin position="327"/>
        <end position="346"/>
    </location>
</feature>
<evidence type="ECO:0000256" key="13">
    <source>
        <dbReference type="ARBA" id="ARBA00022989"/>
    </source>
</evidence>
<feature type="domain" description="Peptidase M16 C-terminal" evidence="19">
    <location>
        <begin position="1048"/>
        <end position="1217"/>
    </location>
</feature>
<dbReference type="Pfam" id="PF03169">
    <property type="entry name" value="OPT"/>
    <property type="match status" value="1"/>
</dbReference>
<feature type="domain" description="Peptidase M16 middle/third" evidence="20">
    <location>
        <begin position="1234"/>
        <end position="1532"/>
    </location>
</feature>
<reference evidence="22" key="1">
    <citation type="submission" date="2020-05" db="EMBL/GenBank/DDBJ databases">
        <title>Mycena genomes resolve the evolution of fungal bioluminescence.</title>
        <authorList>
            <person name="Tsai I.J."/>
        </authorList>
    </citation>
    <scope>NUCLEOTIDE SEQUENCE</scope>
    <source>
        <strain evidence="22">CCC161011</strain>
    </source>
</reference>
<feature type="compositionally biased region" description="Low complexity" evidence="16">
    <location>
        <begin position="1018"/>
        <end position="1032"/>
    </location>
</feature>
<dbReference type="Pfam" id="PF00675">
    <property type="entry name" value="Peptidase_M16"/>
    <property type="match status" value="1"/>
</dbReference>
<dbReference type="InterPro" id="IPR011765">
    <property type="entry name" value="Pept_M16_N"/>
</dbReference>
<evidence type="ECO:0000256" key="9">
    <source>
        <dbReference type="ARBA" id="ARBA00022801"/>
    </source>
</evidence>
<feature type="region of interest" description="Disordered" evidence="16">
    <location>
        <begin position="1001"/>
        <end position="1044"/>
    </location>
</feature>
<dbReference type="InterPro" id="IPR011249">
    <property type="entry name" value="Metalloenz_LuxS/M16"/>
</dbReference>
<sequence>MGLLSFPRRQTATSEAPSAVPDLAFKASASDLDVEKDDSSTSKEKLKEDVSYVDAELTELTPMEALKWNVDGDQSPFPEVQACVSTEDDESLEVNTFRMWALTTIFVILFSGVNMFFFAAIRQCTTPLSQTVCLHTYLQPSLSLTYVVAQLLVYPVGRAWERLPTWRIGFGSFSFRINPGKFNVKEHAIIVICVNLTASTAYAMGGLVAMTSEQFWNRDFGAGFGVLFILTTQFIGFGLAGLARRWIVYPGALIWPSTLSSTVLFRALHEPQEYGSANGWTMTRYKFFFAVTAGSFVWFWFPDYIFQALSSFAFVTWIAPNNQKVNTIFGMNSGLGLIPISFDWTVITYAGAPLTTPFYVTANCFAAVAIFYLGIAPILYYTGVWYSDYLPLLSSSTFDNTGASYNISKVVNADFTFNEAKYKTYSPMYISSAYSLSYALNFAAITGIIFHTYLYNGSEIWAKFRNSREGGEDIHKRLMNKYKDVPDWWYGIVALVTLGLGIFTIRYWDTQLPVWGFVIVAWGLGIVMIIPEGILEGTTNQRVFLNIITELIAGYAWPGKPFANIMIKMYGYNSIKHGLDFAQDLKLGQYMKVSPRVLFAAQIYSSILSCLTQVGVFRWMLGNIENLCSTKNTDRFTCNGTRVVYNASLIWGTIGPQRMFQSGQTYSQIMYFFLIGPCLVVIFYLLYKRYPNSWVRYVNLPIFFNSAGNIPPANTTQYSLWFIVGFVFNYYIRKRAFAWWKRYNYLLSAGLDTGVAFATIIIFFALSYQGIKLVWWGNTVNSTTFDGKSVPWKKVAKVSDWERVTPASAPPFSVFTKSLQKSEQDDREYRLIRLENGLEAMLVHDAKADKAAASLDVAVGHLHDPDDMPGLAHFCEHLLFMGTEEFPRENEYSEFLAKNNGGSNAYTSTSNTNYYFNVATPALSQALTRFAGFFHSPLFAPSCTSRELNAVDSEHKKNHQSDMWRIFQLSKHLSVPGHPWRKFGSGNRESLSDAAKRLKAKGRLENTQNGHLAPSPIPSRLSSPSPTPSISSVESETEADGGAVGRETRRRLIDWWSKEYCARRMRLCVLGNESLDELAILASKLFSPILNRGADPLPMVTSSPLGPDERGTLVAVQTIMTFHALEISFPVEWQPPLWRHKPMSFISHFVGHEGPGSIHSYLKAKGWITALSCAPQNLARGLSTFKVTAYLTIDGFQNHREVSLTIFKYLALLRESQFEGFHQHEQVTLARTKFRFKEKSRPDSYATWVSEHMTRPVPPELVLSAHSLMWDWDGDDQPGGGGEAKVRAYLDAFRVENARVTLMAKGDEHIKLTPNAVWKKEPWYGTEYYVEKFDDAFVQRAQGPNDIKELYLPGPNKFIPTNVEVEKRDVAEPLKRPHLIRETPLSVLWHKKDDRFWVPKAHAIIDLRSPFGNASPRAAILTRLYSDIVNDSLTEFAYDASLGMLEYNFVPHTNGLYIAMNGFNDKMSVLVKAVFEKIKGIVVDPSRLAVMKEQAKRDLENFFLGQSYALSDYYGRYIMAQHQWTLEKLLQELPSVTAEELQQHIKLLLSKVQMRIVITGNLYKDEAIKIAEMAEEGLGPSNLAPSELNDHALVLQRASNHTWTSIIPNPNQANSALTYYVHFGSIVDQHLRVTSSLLTQIMQEPTFNVLRTKEQLGYIVSCSGWLLAGQSEKGLRIVVQSEKRPWYLEDRVEAFLEGMKATIEDMTPELFAEHKESLKKRWTEAEKNLTEEASRFAVHVTNGQWDFLRSEKDAEFIQHVTKEDVLRMFLNDVHPASKTRAKLSVHMQSQKPRQPRVSSAATEAFSVLVREKALDGVTEAAWNEAPDGEEHPQLPDFQKYWKGILGDKEGGQELLAMIPDLVAKYPVPGEGEDVRRPGVTYITDVEAFKSGLVASVDPGPMCQWGDLPISKF</sequence>
<keyword evidence="5" id="KW-0813">Transport</keyword>
<dbReference type="EMBL" id="JACAZI010000021">
    <property type="protein sequence ID" value="KAF7338000.1"/>
    <property type="molecule type" value="Genomic_DNA"/>
</dbReference>
<feature type="domain" description="Peptidase M16 N-terminal" evidence="18">
    <location>
        <begin position="842"/>
        <end position="976"/>
    </location>
</feature>
<comment type="cofactor">
    <cofactor evidence="1">
        <name>Zn(2+)</name>
        <dbReference type="ChEBI" id="CHEBI:29105"/>
    </cofactor>
</comment>
<dbReference type="InterPro" id="IPR001431">
    <property type="entry name" value="Pept_M16_Zn_BS"/>
</dbReference>